<dbReference type="PANTHER" id="PTHR36932:SF1">
    <property type="entry name" value="CAPSULAR POLYSACCHARIDE BIOSYNTHESIS PROTEIN"/>
    <property type="match status" value="1"/>
</dbReference>
<reference evidence="1" key="1">
    <citation type="submission" date="2020-07" db="EMBL/GenBank/DDBJ databases">
        <title>Huge and variable diversity of episymbiotic CPR bacteria and DPANN archaea in groundwater ecosystems.</title>
        <authorList>
            <person name="He C.Y."/>
            <person name="Keren R."/>
            <person name="Whittaker M."/>
            <person name="Farag I.F."/>
            <person name="Doudna J."/>
            <person name="Cate J.H.D."/>
            <person name="Banfield J.F."/>
        </authorList>
    </citation>
    <scope>NUCLEOTIDE SEQUENCE</scope>
    <source>
        <strain evidence="1">NC_groundwater_1586_Pr3_B-0.1um_66_15</strain>
    </source>
</reference>
<dbReference type="InterPro" id="IPR053158">
    <property type="entry name" value="CapK_Type1_Caps_Biosynth"/>
</dbReference>
<dbReference type="Proteomes" id="UP000782610">
    <property type="component" value="Unassembled WGS sequence"/>
</dbReference>
<name>A0A933NXP2_9HYPH</name>
<accession>A0A933NXP2</accession>
<dbReference type="Gene3D" id="3.40.50.12780">
    <property type="entry name" value="N-terminal domain of ligase-like"/>
    <property type="match status" value="1"/>
</dbReference>
<organism evidence="1 2">
    <name type="scientific">Devosia nanyangense</name>
    <dbReference type="NCBI Taxonomy" id="1228055"/>
    <lineage>
        <taxon>Bacteria</taxon>
        <taxon>Pseudomonadati</taxon>
        <taxon>Pseudomonadota</taxon>
        <taxon>Alphaproteobacteria</taxon>
        <taxon>Hyphomicrobiales</taxon>
        <taxon>Devosiaceae</taxon>
        <taxon>Devosia</taxon>
    </lineage>
</organism>
<dbReference type="PANTHER" id="PTHR36932">
    <property type="entry name" value="CAPSULAR POLYSACCHARIDE BIOSYNTHESIS PROTEIN"/>
    <property type="match status" value="1"/>
</dbReference>
<comment type="caution">
    <text evidence="1">The sequence shown here is derived from an EMBL/GenBank/DDBJ whole genome shotgun (WGS) entry which is preliminary data.</text>
</comment>
<evidence type="ECO:0000313" key="1">
    <source>
        <dbReference type="EMBL" id="MBI4921425.1"/>
    </source>
</evidence>
<protein>
    <recommendedName>
        <fullName evidence="3">Phenylacetate--CoA ligase family protein</fullName>
    </recommendedName>
</protein>
<sequence>MPEAYGLQRQFFEMLLDSQWWSTEALRDYQRSQLSQLLRHARANVPFYERRLDALFRANGDIDWDKWGEVPIVKRQDMIDHRQAMQARELPNGHGPTAVFKTSGSTGLAIEITSTAIAAVADRGFRWRVHKWHDLDWSKTLISRLGYASHSEWFGGAEALGIWGPTWDSSAKQGAAWMMDRERPNEDVFGVLRRHHCTYLNSGALSSHVMARDSVRLGVELRIEAILTQGNLVRQADRDICRQVFGARLIEHYSSKEGGQLAHGCPLGKLHLNVEGSLLEVLDHEGNPCHPGQTGRVVITPVFQTAQPLIRYEQGDLATVGSPCACGRTAPTLDGVIGRSISLFVHPTGRAKVLSILPDDTPETLQSVHLQVAQVGPNAYELRYQPIDWTRFGDENTVADHLRDLLWDDIEIRFVRRRDLALARADKLIEFVNEWSGPVAN</sequence>
<gene>
    <name evidence="1" type="ORF">HY834_06720</name>
</gene>
<dbReference type="SUPFAM" id="SSF56801">
    <property type="entry name" value="Acetyl-CoA synthetase-like"/>
    <property type="match status" value="1"/>
</dbReference>
<proteinExistence type="predicted"/>
<dbReference type="AlphaFoldDB" id="A0A933NXP2"/>
<evidence type="ECO:0000313" key="2">
    <source>
        <dbReference type="Proteomes" id="UP000782610"/>
    </source>
</evidence>
<evidence type="ECO:0008006" key="3">
    <source>
        <dbReference type="Google" id="ProtNLM"/>
    </source>
</evidence>
<dbReference type="InterPro" id="IPR042099">
    <property type="entry name" value="ANL_N_sf"/>
</dbReference>
<dbReference type="EMBL" id="JACRAF010000020">
    <property type="protein sequence ID" value="MBI4921425.1"/>
    <property type="molecule type" value="Genomic_DNA"/>
</dbReference>